<name>A0ABX3G8Q5_9ACTN</name>
<reference evidence="1 2" key="1">
    <citation type="submission" date="2016-01" db="EMBL/GenBank/DDBJ databases">
        <title>Streptomyces amritsarensis strain MTCC 11845 genome sequencing and assembly.</title>
        <authorList>
            <person name="Sharma D."/>
            <person name="Nair G.R."/>
            <person name="Kaur G."/>
            <person name="Manhas R.K."/>
            <person name="Mayilraj S."/>
        </authorList>
    </citation>
    <scope>NUCLEOTIDE SEQUENCE [LARGE SCALE GENOMIC DNA]</scope>
    <source>
        <strain evidence="1 2">MTCC 11845</strain>
    </source>
</reference>
<dbReference type="RefSeq" id="WP_076043200.1">
    <property type="nucleotide sequence ID" value="NZ_MQUR01000005.1"/>
</dbReference>
<dbReference type="Proteomes" id="UP000187151">
    <property type="component" value="Unassembled WGS sequence"/>
</dbReference>
<evidence type="ECO:0000313" key="1">
    <source>
        <dbReference type="EMBL" id="OLZ72527.1"/>
    </source>
</evidence>
<organism evidence="1 2">
    <name type="scientific">Streptomyces amritsarensis</name>
    <dbReference type="NCBI Taxonomy" id="681158"/>
    <lineage>
        <taxon>Bacteria</taxon>
        <taxon>Bacillati</taxon>
        <taxon>Actinomycetota</taxon>
        <taxon>Actinomycetes</taxon>
        <taxon>Kitasatosporales</taxon>
        <taxon>Streptomycetaceae</taxon>
        <taxon>Streptomyces</taxon>
    </lineage>
</organism>
<comment type="caution">
    <text evidence="1">The sequence shown here is derived from an EMBL/GenBank/DDBJ whole genome shotgun (WGS) entry which is preliminary data.</text>
</comment>
<keyword evidence="2" id="KW-1185">Reference proteome</keyword>
<gene>
    <name evidence="1" type="ORF">AVW11_03805</name>
</gene>
<dbReference type="EMBL" id="MQUR01000005">
    <property type="protein sequence ID" value="OLZ72527.1"/>
    <property type="molecule type" value="Genomic_DNA"/>
</dbReference>
<sequence length="80" mass="9224">MPTALTLGRWRIDLYERALYLQRQPDPKCAECHGEGTVETPAEHALLPDAQVEPCACWDPFKNIRIPLGRRLVITERWPL</sequence>
<proteinExistence type="predicted"/>
<protein>
    <submittedName>
        <fullName evidence="1">Uncharacterized protein</fullName>
    </submittedName>
</protein>
<accession>A0ABX3G8Q5</accession>
<evidence type="ECO:0000313" key="2">
    <source>
        <dbReference type="Proteomes" id="UP000187151"/>
    </source>
</evidence>